<dbReference type="PANTHER" id="PTHR42648:SF21">
    <property type="entry name" value="CYSTEINE-RICH RLK (RECEPTOR-LIKE PROTEIN KINASE) 8"/>
    <property type="match status" value="1"/>
</dbReference>
<feature type="compositionally biased region" description="Pro residues" evidence="1">
    <location>
        <begin position="175"/>
        <end position="185"/>
    </location>
</feature>
<proteinExistence type="predicted"/>
<dbReference type="InterPro" id="IPR039537">
    <property type="entry name" value="Retrotran_Ty1/copia-like"/>
</dbReference>
<feature type="domain" description="Integrase catalytic" evidence="2">
    <location>
        <begin position="1"/>
        <end position="54"/>
    </location>
</feature>
<organism evidence="3 4">
    <name type="scientific">Tanacetum coccineum</name>
    <dbReference type="NCBI Taxonomy" id="301880"/>
    <lineage>
        <taxon>Eukaryota</taxon>
        <taxon>Viridiplantae</taxon>
        <taxon>Streptophyta</taxon>
        <taxon>Embryophyta</taxon>
        <taxon>Tracheophyta</taxon>
        <taxon>Spermatophyta</taxon>
        <taxon>Magnoliopsida</taxon>
        <taxon>eudicotyledons</taxon>
        <taxon>Gunneridae</taxon>
        <taxon>Pentapetalae</taxon>
        <taxon>asterids</taxon>
        <taxon>campanulids</taxon>
        <taxon>Asterales</taxon>
        <taxon>Asteraceae</taxon>
        <taxon>Asteroideae</taxon>
        <taxon>Anthemideae</taxon>
        <taxon>Anthemidinae</taxon>
        <taxon>Tanacetum</taxon>
    </lineage>
</organism>
<dbReference type="Proteomes" id="UP001151760">
    <property type="component" value="Unassembled WGS sequence"/>
</dbReference>
<dbReference type="InterPro" id="IPR012337">
    <property type="entry name" value="RNaseH-like_sf"/>
</dbReference>
<dbReference type="Pfam" id="PF25597">
    <property type="entry name" value="SH3_retrovirus"/>
    <property type="match status" value="1"/>
</dbReference>
<dbReference type="InterPro" id="IPR001584">
    <property type="entry name" value="Integrase_cat-core"/>
</dbReference>
<keyword evidence="4" id="KW-1185">Reference proteome</keyword>
<dbReference type="InterPro" id="IPR057670">
    <property type="entry name" value="SH3_retrovirus"/>
</dbReference>
<comment type="caution">
    <text evidence="3">The sequence shown here is derived from an EMBL/GenBank/DDBJ whole genome shotgun (WGS) entry which is preliminary data.</text>
</comment>
<protein>
    <submittedName>
        <fullName evidence="3">Retrovirus-related pol polyprotein from transposon TNT 1-94</fullName>
    </submittedName>
</protein>
<feature type="compositionally biased region" description="Acidic residues" evidence="1">
    <location>
        <begin position="252"/>
        <end position="265"/>
    </location>
</feature>
<reference evidence="3" key="2">
    <citation type="submission" date="2022-01" db="EMBL/GenBank/DDBJ databases">
        <authorList>
            <person name="Yamashiro T."/>
            <person name="Shiraishi A."/>
            <person name="Satake H."/>
            <person name="Nakayama K."/>
        </authorList>
    </citation>
    <scope>NUCLEOTIDE SEQUENCE</scope>
</reference>
<evidence type="ECO:0000256" key="1">
    <source>
        <dbReference type="SAM" id="MobiDB-lite"/>
    </source>
</evidence>
<accession>A0ABQ5ETD0</accession>
<dbReference type="SUPFAM" id="SSF53098">
    <property type="entry name" value="Ribonuclease H-like"/>
    <property type="match status" value="1"/>
</dbReference>
<evidence type="ECO:0000313" key="3">
    <source>
        <dbReference type="EMBL" id="GJT54114.1"/>
    </source>
</evidence>
<feature type="compositionally biased region" description="Polar residues" evidence="1">
    <location>
        <begin position="151"/>
        <end position="173"/>
    </location>
</feature>
<feature type="region of interest" description="Disordered" evidence="1">
    <location>
        <begin position="151"/>
        <end position="187"/>
    </location>
</feature>
<dbReference type="PANTHER" id="PTHR42648">
    <property type="entry name" value="TRANSPOSASE, PUTATIVE-RELATED"/>
    <property type="match status" value="1"/>
</dbReference>
<evidence type="ECO:0000313" key="4">
    <source>
        <dbReference type="Proteomes" id="UP001151760"/>
    </source>
</evidence>
<dbReference type="EMBL" id="BQNB010016644">
    <property type="protein sequence ID" value="GJT54114.1"/>
    <property type="molecule type" value="Genomic_DNA"/>
</dbReference>
<evidence type="ECO:0000259" key="2">
    <source>
        <dbReference type="PROSITE" id="PS50994"/>
    </source>
</evidence>
<dbReference type="InterPro" id="IPR036397">
    <property type="entry name" value="RNaseH_sf"/>
</dbReference>
<dbReference type="Gene3D" id="3.30.420.10">
    <property type="entry name" value="Ribonuclease H-like superfamily/Ribonuclease H"/>
    <property type="match status" value="1"/>
</dbReference>
<sequence length="272" mass="30118">MIQVHLNATVRNIHTDNGTEFVNHTLRSYYEDVSISHETSVARTPQQNDIAEAVATACYTQYCSLICIRHGKTPYELLHDKKLDLSYLHVFGALCYPTNDSEDLGKLKAKANVGIFIGYALAKKAYRIYNRRPKRIVETIHVDFDELTAMASKQSSPGPTLHETTPGTLSSGLMPQPPSSIPFIPPTRDDWDIITPRVLGSLTLNDSMMSYIGIYDIEVHASNEELEGPMKDQPLSDDASPTALSPGYIADSDPEEDKEDPEEDPADHPADG</sequence>
<name>A0ABQ5ETD0_9ASTR</name>
<feature type="region of interest" description="Disordered" evidence="1">
    <location>
        <begin position="226"/>
        <end position="272"/>
    </location>
</feature>
<dbReference type="PROSITE" id="PS50994">
    <property type="entry name" value="INTEGRASE"/>
    <property type="match status" value="1"/>
</dbReference>
<reference evidence="3" key="1">
    <citation type="journal article" date="2022" name="Int. J. Mol. Sci.">
        <title>Draft Genome of Tanacetum Coccineum: Genomic Comparison of Closely Related Tanacetum-Family Plants.</title>
        <authorList>
            <person name="Yamashiro T."/>
            <person name="Shiraishi A."/>
            <person name="Nakayama K."/>
            <person name="Satake H."/>
        </authorList>
    </citation>
    <scope>NUCLEOTIDE SEQUENCE</scope>
</reference>
<gene>
    <name evidence="3" type="ORF">Tco_0989168</name>
</gene>